<dbReference type="STRING" id="941907.SAMN06295910_1416"/>
<dbReference type="InterPro" id="IPR051692">
    <property type="entry name" value="OMP-like"/>
</dbReference>
<feature type="signal peptide" evidence="5">
    <location>
        <begin position="1"/>
        <end position="21"/>
    </location>
</feature>
<dbReference type="Gene3D" id="2.40.160.20">
    <property type="match status" value="1"/>
</dbReference>
<evidence type="ECO:0000256" key="3">
    <source>
        <dbReference type="ARBA" id="ARBA00023136"/>
    </source>
</evidence>
<feature type="chain" id="PRO_5013140935" evidence="5">
    <location>
        <begin position="22"/>
        <end position="195"/>
    </location>
</feature>
<comment type="subcellular location">
    <subcellularLocation>
        <location evidence="1">Membrane</location>
    </subcellularLocation>
</comment>
<evidence type="ECO:0000256" key="1">
    <source>
        <dbReference type="ARBA" id="ARBA00004370"/>
    </source>
</evidence>
<dbReference type="Proteomes" id="UP000192934">
    <property type="component" value="Chromosome I"/>
</dbReference>
<dbReference type="EMBL" id="LT840185">
    <property type="protein sequence ID" value="SMF66587.1"/>
    <property type="molecule type" value="Genomic_DNA"/>
</dbReference>
<dbReference type="RefSeq" id="WP_085218152.1">
    <property type="nucleotide sequence ID" value="NZ_LT840185.1"/>
</dbReference>
<name>A0A1X7GA31_9SPHN</name>
<evidence type="ECO:0000256" key="5">
    <source>
        <dbReference type="SAM" id="SignalP"/>
    </source>
</evidence>
<sequence>MRMILGAALLATTAVASPAFAQSAAGPFAGPRVEGIVGYDNAKIPGPNSDGVVYGGGIGYDIQSGGTVYGVEAELSDSTVDECSPNVIVAGDTLCGQIGRDIYVGARAGAVVGANTLLYAKAGYVNGRVQLDYDDGTAANTTGYETGRNLDGVRVGAGVEHAIGPNSYIKAEYRYSNYEQDIEKHQAVAGFGFRF</sequence>
<evidence type="ECO:0000259" key="6">
    <source>
        <dbReference type="Pfam" id="PF13505"/>
    </source>
</evidence>
<reference evidence="8" key="1">
    <citation type="submission" date="2017-04" db="EMBL/GenBank/DDBJ databases">
        <authorList>
            <person name="Varghese N."/>
            <person name="Submissions S."/>
        </authorList>
    </citation>
    <scope>NUCLEOTIDE SEQUENCE [LARGE SCALE GENOMIC DNA]</scope>
    <source>
        <strain evidence="8">Dd16</strain>
    </source>
</reference>
<protein>
    <submittedName>
        <fullName evidence="7">Outer membrane immunogenic protein</fullName>
    </submittedName>
</protein>
<dbReference type="OrthoDB" id="8222426at2"/>
<gene>
    <name evidence="7" type="ORF">SAMN06295910_1416</name>
</gene>
<evidence type="ECO:0000313" key="8">
    <source>
        <dbReference type="Proteomes" id="UP000192934"/>
    </source>
</evidence>
<evidence type="ECO:0000313" key="7">
    <source>
        <dbReference type="EMBL" id="SMF66587.1"/>
    </source>
</evidence>
<proteinExistence type="inferred from homology"/>
<keyword evidence="2 5" id="KW-0732">Signal</keyword>
<keyword evidence="3" id="KW-0472">Membrane</keyword>
<dbReference type="AlphaFoldDB" id="A0A1X7GA31"/>
<organism evidence="7 8">
    <name type="scientific">Allosphingosinicella indica</name>
    <dbReference type="NCBI Taxonomy" id="941907"/>
    <lineage>
        <taxon>Bacteria</taxon>
        <taxon>Pseudomonadati</taxon>
        <taxon>Pseudomonadota</taxon>
        <taxon>Alphaproteobacteria</taxon>
        <taxon>Sphingomonadales</taxon>
        <taxon>Sphingomonadaceae</taxon>
        <taxon>Allosphingosinicella</taxon>
    </lineage>
</organism>
<dbReference type="PANTHER" id="PTHR34001:SF3">
    <property type="entry name" value="BLL7405 PROTEIN"/>
    <property type="match status" value="1"/>
</dbReference>
<comment type="similarity">
    <text evidence="4">Belongs to the Omp25/RopB family.</text>
</comment>
<dbReference type="GO" id="GO:0016020">
    <property type="term" value="C:membrane"/>
    <property type="evidence" value="ECO:0007669"/>
    <property type="project" value="UniProtKB-SubCell"/>
</dbReference>
<dbReference type="PANTHER" id="PTHR34001">
    <property type="entry name" value="BLL7405 PROTEIN"/>
    <property type="match status" value="1"/>
</dbReference>
<feature type="domain" description="Outer membrane protein beta-barrel" evidence="6">
    <location>
        <begin position="7"/>
        <end position="195"/>
    </location>
</feature>
<accession>A0A1X7GA31</accession>
<evidence type="ECO:0000256" key="2">
    <source>
        <dbReference type="ARBA" id="ARBA00022729"/>
    </source>
</evidence>
<dbReference type="SUPFAM" id="SSF56925">
    <property type="entry name" value="OMPA-like"/>
    <property type="match status" value="1"/>
</dbReference>
<dbReference type="Pfam" id="PF13505">
    <property type="entry name" value="OMP_b-brl"/>
    <property type="match status" value="1"/>
</dbReference>
<dbReference type="InterPro" id="IPR011250">
    <property type="entry name" value="OMP/PagP_B-barrel"/>
</dbReference>
<dbReference type="InterPro" id="IPR027385">
    <property type="entry name" value="Beta-barrel_OMP"/>
</dbReference>
<evidence type="ECO:0000256" key="4">
    <source>
        <dbReference type="ARBA" id="ARBA00038306"/>
    </source>
</evidence>
<keyword evidence="8" id="KW-1185">Reference proteome</keyword>